<feature type="transmembrane region" description="Helical" evidence="1">
    <location>
        <begin position="30"/>
        <end position="56"/>
    </location>
</feature>
<keyword evidence="1" id="KW-0812">Transmembrane</keyword>
<proteinExistence type="predicted"/>
<dbReference type="AlphaFoldDB" id="A0A5E7Q166"/>
<organism evidence="2 3">
    <name type="scientific">Pseudomonas fluorescens</name>
    <dbReference type="NCBI Taxonomy" id="294"/>
    <lineage>
        <taxon>Bacteria</taxon>
        <taxon>Pseudomonadati</taxon>
        <taxon>Pseudomonadota</taxon>
        <taxon>Gammaproteobacteria</taxon>
        <taxon>Pseudomonadales</taxon>
        <taxon>Pseudomonadaceae</taxon>
        <taxon>Pseudomonas</taxon>
    </lineage>
</organism>
<evidence type="ECO:0000313" key="2">
    <source>
        <dbReference type="EMBL" id="VVP55866.1"/>
    </source>
</evidence>
<evidence type="ECO:0000256" key="1">
    <source>
        <dbReference type="SAM" id="Phobius"/>
    </source>
</evidence>
<keyword evidence="1" id="KW-0472">Membrane</keyword>
<keyword evidence="1" id="KW-1133">Transmembrane helix</keyword>
<gene>
    <name evidence="2" type="ORF">PS896_05692</name>
</gene>
<sequence length="248" mass="27743">MQSVFRYSCNRYYHGAYLFTQQKNGGDIRVVWYLSALTAMIVFFVAKIAIGTGVIVGDEFVGEYGKLLSHFTGIMLDFKKDFLIVTCIASLVLVPQFICYLLSGLSGNAKPPMLMGIVLSFFFWGIIKSLVVCASILMTLWGLYFFGYIPTSDETSWFFLKAGLSFLLLAFGIISLYREGEQLANWVGEHVPKLRAIHKCFTRNEKASSSGEAVNAVDVLELSQSLMRLTSDIHRIALKYKESAKGSK</sequence>
<evidence type="ECO:0000313" key="3">
    <source>
        <dbReference type="Proteomes" id="UP000377224"/>
    </source>
</evidence>
<name>A0A5E7Q166_PSEFL</name>
<reference evidence="2 3" key="1">
    <citation type="submission" date="2019-09" db="EMBL/GenBank/DDBJ databases">
        <authorList>
            <person name="Chandra G."/>
            <person name="Truman W A."/>
        </authorList>
    </citation>
    <scope>NUCLEOTIDE SEQUENCE [LARGE SCALE GENOMIC DNA]</scope>
    <source>
        <strain evidence="2">PS896</strain>
    </source>
</reference>
<feature type="transmembrane region" description="Helical" evidence="1">
    <location>
        <begin position="114"/>
        <end position="146"/>
    </location>
</feature>
<evidence type="ECO:0008006" key="4">
    <source>
        <dbReference type="Google" id="ProtNLM"/>
    </source>
</evidence>
<feature type="transmembrane region" description="Helical" evidence="1">
    <location>
        <begin position="82"/>
        <end position="102"/>
    </location>
</feature>
<protein>
    <recommendedName>
        <fullName evidence="4">Transmembrane protein</fullName>
    </recommendedName>
</protein>
<dbReference type="EMBL" id="CABVIN010000014">
    <property type="protein sequence ID" value="VVP55866.1"/>
    <property type="molecule type" value="Genomic_DNA"/>
</dbReference>
<feature type="transmembrane region" description="Helical" evidence="1">
    <location>
        <begin position="158"/>
        <end position="177"/>
    </location>
</feature>
<dbReference type="Proteomes" id="UP000377224">
    <property type="component" value="Unassembled WGS sequence"/>
</dbReference>
<accession>A0A5E7Q166</accession>